<dbReference type="PANTHER" id="PTHR34580:SF3">
    <property type="entry name" value="PROTEIN PAFB"/>
    <property type="match status" value="1"/>
</dbReference>
<evidence type="ECO:0008006" key="5">
    <source>
        <dbReference type="Google" id="ProtNLM"/>
    </source>
</evidence>
<protein>
    <recommendedName>
        <fullName evidence="5">Transcriptional regulator</fullName>
    </recommendedName>
</protein>
<dbReference type="InterPro" id="IPR036388">
    <property type="entry name" value="WH-like_DNA-bd_sf"/>
</dbReference>
<gene>
    <name evidence="3" type="ORF">A11A3_02892</name>
</gene>
<name>L0WFG8_9GAMM</name>
<dbReference type="PANTHER" id="PTHR34580">
    <property type="match status" value="1"/>
</dbReference>
<evidence type="ECO:0000259" key="2">
    <source>
        <dbReference type="Pfam" id="PF25583"/>
    </source>
</evidence>
<comment type="caution">
    <text evidence="3">The sequence shown here is derived from an EMBL/GenBank/DDBJ whole genome shotgun (WGS) entry which is preliminary data.</text>
</comment>
<dbReference type="OrthoDB" id="9807255at2"/>
<dbReference type="eggNOG" id="COG2378">
    <property type="taxonomic scope" value="Bacteria"/>
</dbReference>
<dbReference type="PATRIC" id="fig|1177179.3.peg.576"/>
<evidence type="ECO:0000259" key="1">
    <source>
        <dbReference type="Pfam" id="PF13280"/>
    </source>
</evidence>
<dbReference type="InterPro" id="IPR057727">
    <property type="entry name" value="WCX_dom"/>
</dbReference>
<accession>L0WFG8</accession>
<dbReference type="Pfam" id="PF13280">
    <property type="entry name" value="WYL"/>
    <property type="match status" value="1"/>
</dbReference>
<feature type="domain" description="WYL" evidence="1">
    <location>
        <begin position="143"/>
        <end position="208"/>
    </location>
</feature>
<dbReference type="AlphaFoldDB" id="L0WFG8"/>
<dbReference type="RefSeq" id="WP_008927765.1">
    <property type="nucleotide sequence ID" value="NZ_AMRJ01000002.1"/>
</dbReference>
<dbReference type="Proteomes" id="UP000010164">
    <property type="component" value="Unassembled WGS sequence"/>
</dbReference>
<dbReference type="InterPro" id="IPR026881">
    <property type="entry name" value="WYL_dom"/>
</dbReference>
<sequence length="321" mass="37089">MNRLERFYKLHDILRHARHPVPRKRLEEELGVQRNALGKDINYLRTFFGAPIHYDQQQKGYCYDPEAEVFELPGLWMNASELHALLVCEQLLERVQPGLMEDRLKPLRRRIRALLHEAGQGEEDVSERVNVQPIHHRQIDTAIFQPVADALLSCRQIAFAYTGRGTEQPGLRQVSPQRLLHYRDNWYLLGWCHQARALRFFSLDRIKHPNQQEAPAHRLPEEQLDAFANQGFGIFSGEASNTAHLCFNAHAARWVAEEQWHPQQQGEWLAGSFHLHIPYSDPTELIMEILRHGANVEVLGPAALREAVMKRVNDMAGVYGQ</sequence>
<keyword evidence="4" id="KW-1185">Reference proteome</keyword>
<organism evidence="3 4">
    <name type="scientific">Alcanivorax hongdengensis A-11-3</name>
    <dbReference type="NCBI Taxonomy" id="1177179"/>
    <lineage>
        <taxon>Bacteria</taxon>
        <taxon>Pseudomonadati</taxon>
        <taxon>Pseudomonadota</taxon>
        <taxon>Gammaproteobacteria</taxon>
        <taxon>Oceanospirillales</taxon>
        <taxon>Alcanivoracaceae</taxon>
        <taxon>Alcanivorax</taxon>
    </lineage>
</organism>
<dbReference type="PROSITE" id="PS52050">
    <property type="entry name" value="WYL"/>
    <property type="match status" value="1"/>
</dbReference>
<reference evidence="3 4" key="1">
    <citation type="journal article" date="2012" name="J. Bacteriol.">
        <title>Genome Sequence of the Alkane-Degrading Bacterium Alcanivorax hongdengensis Type Strain A-11-3.</title>
        <authorList>
            <person name="Lai Q."/>
            <person name="Shao Z."/>
        </authorList>
    </citation>
    <scope>NUCLEOTIDE SEQUENCE [LARGE SCALE GENOMIC DNA]</scope>
    <source>
        <strain evidence="3 4">A-11-3</strain>
    </source>
</reference>
<proteinExistence type="predicted"/>
<dbReference type="STRING" id="1177179.A11A3_02892"/>
<dbReference type="InterPro" id="IPR051534">
    <property type="entry name" value="CBASS_pafABC_assoc_protein"/>
</dbReference>
<feature type="domain" description="WCX" evidence="2">
    <location>
        <begin position="242"/>
        <end position="316"/>
    </location>
</feature>
<evidence type="ECO:0000313" key="4">
    <source>
        <dbReference type="Proteomes" id="UP000010164"/>
    </source>
</evidence>
<dbReference type="Gene3D" id="1.10.10.10">
    <property type="entry name" value="Winged helix-like DNA-binding domain superfamily/Winged helix DNA-binding domain"/>
    <property type="match status" value="1"/>
</dbReference>
<evidence type="ECO:0000313" key="3">
    <source>
        <dbReference type="EMBL" id="EKF75781.1"/>
    </source>
</evidence>
<dbReference type="Pfam" id="PF25583">
    <property type="entry name" value="WCX"/>
    <property type="match status" value="1"/>
</dbReference>
<dbReference type="EMBL" id="AMRJ01000002">
    <property type="protein sequence ID" value="EKF75781.1"/>
    <property type="molecule type" value="Genomic_DNA"/>
</dbReference>